<sequence>MLFRIRSKLLLYFIVLVVLLSSVGFFFYKSSEKLVNKYDDGFEQFLLLNDISQRTNFITKKLHAYILDKEEHYLSDYQKEKLKLINDKRKLQEVMKTSDISLTNYKNMIDSFLEETDETVRSFQKDDINHYSNHFNEVLKINGYLQESTLALLNNKLSDYQMFYDQMELQNHYYKLMSISLFSATFFLSTLLALWISGGITKPISKLSEAARRISKGDLSGEDIKITTNDELKPLTETFNQMRTNLRQLVSEIKQKSELDKLLKELELRSLQNQINPHFLFNTLNTVSKMAYLEEAEHTSRLIEAVSALLRYNLGDLKKASTLRDEVKIVKEYFFIQQTRFGDRIQFTTNIEDDCLDIEIPTLILQPVIENAFIHGVESYEENAQISLNIYRFQDRIHVEVIDNGHGMDDKTKTRLLNYVEGKDSEEVFSPEKSTGHSTSIGAKNVIKRLQLFYQRNDVVEIESESNKGTNFRLTIPYMAKEEGEEAC</sequence>
<comment type="subcellular location">
    <subcellularLocation>
        <location evidence="1">Cell membrane</location>
        <topology evidence="1">Multi-pass membrane protein</topology>
    </subcellularLocation>
</comment>
<dbReference type="InterPro" id="IPR010559">
    <property type="entry name" value="Sig_transdc_His_kin_internal"/>
</dbReference>
<evidence type="ECO:0000256" key="6">
    <source>
        <dbReference type="ARBA" id="ARBA00023136"/>
    </source>
</evidence>
<dbReference type="InterPro" id="IPR050640">
    <property type="entry name" value="Bact_2-comp_sensor_kinase"/>
</dbReference>
<keyword evidence="6 7" id="KW-0472">Membrane</keyword>
<dbReference type="EMBL" id="JAGYPM010000004">
    <property type="protein sequence ID" value="MBS4192092.1"/>
    <property type="molecule type" value="Genomic_DNA"/>
</dbReference>
<feature type="transmembrane region" description="Helical" evidence="7">
    <location>
        <begin position="9"/>
        <end position="28"/>
    </location>
</feature>
<dbReference type="Gene3D" id="6.10.340.10">
    <property type="match status" value="1"/>
</dbReference>
<organism evidence="9 10">
    <name type="scientific">Cytobacillus citreus</name>
    <dbReference type="NCBI Taxonomy" id="2833586"/>
    <lineage>
        <taxon>Bacteria</taxon>
        <taxon>Bacillati</taxon>
        <taxon>Bacillota</taxon>
        <taxon>Bacilli</taxon>
        <taxon>Bacillales</taxon>
        <taxon>Bacillaceae</taxon>
        <taxon>Cytobacillus</taxon>
    </lineage>
</organism>
<reference evidence="9 10" key="1">
    <citation type="submission" date="2021-05" db="EMBL/GenBank/DDBJ databases">
        <title>Novel Bacillus species.</title>
        <authorList>
            <person name="Liu G."/>
        </authorList>
    </citation>
    <scope>NUCLEOTIDE SEQUENCE [LARGE SCALE GENOMIC DNA]</scope>
    <source>
        <strain evidence="9 10">FJAT-49705</strain>
    </source>
</reference>
<keyword evidence="7" id="KW-1133">Transmembrane helix</keyword>
<dbReference type="PANTHER" id="PTHR34220:SF7">
    <property type="entry name" value="SENSOR HISTIDINE KINASE YPDA"/>
    <property type="match status" value="1"/>
</dbReference>
<gene>
    <name evidence="9" type="ORF">KHA94_18160</name>
</gene>
<dbReference type="PANTHER" id="PTHR34220">
    <property type="entry name" value="SENSOR HISTIDINE KINASE YPDA"/>
    <property type="match status" value="1"/>
</dbReference>
<dbReference type="InterPro" id="IPR003594">
    <property type="entry name" value="HATPase_dom"/>
</dbReference>
<feature type="domain" description="HAMP" evidence="8">
    <location>
        <begin position="198"/>
        <end position="251"/>
    </location>
</feature>
<evidence type="ECO:0000259" key="8">
    <source>
        <dbReference type="PROSITE" id="PS50885"/>
    </source>
</evidence>
<dbReference type="Pfam" id="PF06580">
    <property type="entry name" value="His_kinase"/>
    <property type="match status" value="1"/>
</dbReference>
<keyword evidence="4" id="KW-0808">Transferase</keyword>
<comment type="caution">
    <text evidence="9">The sequence shown here is derived from an EMBL/GenBank/DDBJ whole genome shotgun (WGS) entry which is preliminary data.</text>
</comment>
<evidence type="ECO:0000313" key="9">
    <source>
        <dbReference type="EMBL" id="MBS4192092.1"/>
    </source>
</evidence>
<dbReference type="SUPFAM" id="SSF55874">
    <property type="entry name" value="ATPase domain of HSP90 chaperone/DNA topoisomerase II/histidine kinase"/>
    <property type="match status" value="1"/>
</dbReference>
<dbReference type="SMART" id="SM00304">
    <property type="entry name" value="HAMP"/>
    <property type="match status" value="1"/>
</dbReference>
<evidence type="ECO:0000256" key="1">
    <source>
        <dbReference type="ARBA" id="ARBA00004651"/>
    </source>
</evidence>
<feature type="transmembrane region" description="Helical" evidence="7">
    <location>
        <begin position="173"/>
        <end position="196"/>
    </location>
</feature>
<evidence type="ECO:0000256" key="7">
    <source>
        <dbReference type="SAM" id="Phobius"/>
    </source>
</evidence>
<dbReference type="Gene3D" id="3.30.565.10">
    <property type="entry name" value="Histidine kinase-like ATPase, C-terminal domain"/>
    <property type="match status" value="1"/>
</dbReference>
<dbReference type="Pfam" id="PF00672">
    <property type="entry name" value="HAMP"/>
    <property type="match status" value="1"/>
</dbReference>
<keyword evidence="5 9" id="KW-0418">Kinase</keyword>
<dbReference type="InterPro" id="IPR003660">
    <property type="entry name" value="HAMP_dom"/>
</dbReference>
<proteinExistence type="predicted"/>
<keyword evidence="10" id="KW-1185">Reference proteome</keyword>
<keyword evidence="2" id="KW-1003">Cell membrane</keyword>
<evidence type="ECO:0000256" key="2">
    <source>
        <dbReference type="ARBA" id="ARBA00022475"/>
    </source>
</evidence>
<dbReference type="GO" id="GO:0016301">
    <property type="term" value="F:kinase activity"/>
    <property type="evidence" value="ECO:0007669"/>
    <property type="project" value="UniProtKB-KW"/>
</dbReference>
<evidence type="ECO:0000256" key="3">
    <source>
        <dbReference type="ARBA" id="ARBA00022553"/>
    </source>
</evidence>
<name>A0ABS5NW76_9BACI</name>
<protein>
    <submittedName>
        <fullName evidence="9">Histidine kinase</fullName>
    </submittedName>
</protein>
<dbReference type="InterPro" id="IPR036890">
    <property type="entry name" value="HATPase_C_sf"/>
</dbReference>
<dbReference type="Pfam" id="PF02518">
    <property type="entry name" value="HATPase_c"/>
    <property type="match status" value="1"/>
</dbReference>
<dbReference type="SUPFAM" id="SSF158472">
    <property type="entry name" value="HAMP domain-like"/>
    <property type="match status" value="1"/>
</dbReference>
<evidence type="ECO:0000313" key="10">
    <source>
        <dbReference type="Proteomes" id="UP000681027"/>
    </source>
</evidence>
<dbReference type="CDD" id="cd06225">
    <property type="entry name" value="HAMP"/>
    <property type="match status" value="1"/>
</dbReference>
<dbReference type="RefSeq" id="WP_213103539.1">
    <property type="nucleotide sequence ID" value="NZ_JAGYPM010000004.1"/>
</dbReference>
<keyword evidence="7" id="KW-0812">Transmembrane</keyword>
<dbReference type="Proteomes" id="UP000681027">
    <property type="component" value="Unassembled WGS sequence"/>
</dbReference>
<evidence type="ECO:0000256" key="5">
    <source>
        <dbReference type="ARBA" id="ARBA00022777"/>
    </source>
</evidence>
<keyword evidence="3" id="KW-0597">Phosphoprotein</keyword>
<dbReference type="PROSITE" id="PS50885">
    <property type="entry name" value="HAMP"/>
    <property type="match status" value="1"/>
</dbReference>
<accession>A0ABS5NW76</accession>
<evidence type="ECO:0000256" key="4">
    <source>
        <dbReference type="ARBA" id="ARBA00022679"/>
    </source>
</evidence>